<keyword evidence="5" id="KW-1185">Reference proteome</keyword>
<protein>
    <recommendedName>
        <fullName evidence="3">RING-type domain-containing protein</fullName>
    </recommendedName>
</protein>
<dbReference type="OrthoDB" id="8062037at2759"/>
<feature type="region of interest" description="Disordered" evidence="2">
    <location>
        <begin position="247"/>
        <end position="322"/>
    </location>
</feature>
<proteinExistence type="predicted"/>
<dbReference type="GO" id="GO:0008270">
    <property type="term" value="F:zinc ion binding"/>
    <property type="evidence" value="ECO:0007669"/>
    <property type="project" value="UniProtKB-KW"/>
</dbReference>
<gene>
    <name evidence="4" type="ORF">KP509_31G016200</name>
</gene>
<keyword evidence="1" id="KW-0862">Zinc</keyword>
<dbReference type="PANTHER" id="PTHR46798:SF3">
    <property type="entry name" value="RING FINGER FAMILY PROTEIN"/>
    <property type="match status" value="1"/>
</dbReference>
<reference evidence="4" key="1">
    <citation type="submission" date="2021-08" db="EMBL/GenBank/DDBJ databases">
        <title>WGS assembly of Ceratopteris richardii.</title>
        <authorList>
            <person name="Marchant D.B."/>
            <person name="Chen G."/>
            <person name="Jenkins J."/>
            <person name="Shu S."/>
            <person name="Leebens-Mack J."/>
            <person name="Grimwood J."/>
            <person name="Schmutz J."/>
            <person name="Soltis P."/>
            <person name="Soltis D."/>
            <person name="Chen Z.-H."/>
        </authorList>
    </citation>
    <scope>NUCLEOTIDE SEQUENCE</scope>
    <source>
        <strain evidence="4">Whitten #5841</strain>
        <tissue evidence="4">Leaf</tissue>
    </source>
</reference>
<keyword evidence="1" id="KW-0479">Metal-binding</keyword>
<evidence type="ECO:0000313" key="5">
    <source>
        <dbReference type="Proteomes" id="UP000825935"/>
    </source>
</evidence>
<comment type="caution">
    <text evidence="4">The sequence shown here is derived from an EMBL/GenBank/DDBJ whole genome shotgun (WGS) entry which is preliminary data.</text>
</comment>
<dbReference type="PANTHER" id="PTHR46798">
    <property type="entry name" value="OS09G0511500 PROTEIN"/>
    <property type="match status" value="1"/>
</dbReference>
<dbReference type="InterPro" id="IPR044274">
    <property type="entry name" value="RFI2"/>
</dbReference>
<feature type="compositionally biased region" description="Polar residues" evidence="2">
    <location>
        <begin position="277"/>
        <end position="288"/>
    </location>
</feature>
<dbReference type="SMART" id="SM00184">
    <property type="entry name" value="RING"/>
    <property type="match status" value="1"/>
</dbReference>
<dbReference type="SUPFAM" id="SSF57850">
    <property type="entry name" value="RING/U-box"/>
    <property type="match status" value="1"/>
</dbReference>
<dbReference type="Pfam" id="PF13639">
    <property type="entry name" value="zf-RING_2"/>
    <property type="match status" value="1"/>
</dbReference>
<feature type="compositionally biased region" description="Low complexity" evidence="2">
    <location>
        <begin position="289"/>
        <end position="303"/>
    </location>
</feature>
<dbReference type="OMA" id="AGHICPY"/>
<organism evidence="4 5">
    <name type="scientific">Ceratopteris richardii</name>
    <name type="common">Triangle waterfern</name>
    <dbReference type="NCBI Taxonomy" id="49495"/>
    <lineage>
        <taxon>Eukaryota</taxon>
        <taxon>Viridiplantae</taxon>
        <taxon>Streptophyta</taxon>
        <taxon>Embryophyta</taxon>
        <taxon>Tracheophyta</taxon>
        <taxon>Polypodiopsida</taxon>
        <taxon>Polypodiidae</taxon>
        <taxon>Polypodiales</taxon>
        <taxon>Pteridineae</taxon>
        <taxon>Pteridaceae</taxon>
        <taxon>Parkerioideae</taxon>
        <taxon>Ceratopteris</taxon>
    </lineage>
</organism>
<sequence>MAGGDVDGTQLKKQVPFAGPTFSCSVCLETASEDSEARTTVKLMCGHHFHLDCIGSAFNAKGRMQCPNCRQVEPGVWHFANGCGCHEDSVNDLTLEEDVEAYGYRGAVNLHFSPGVWCPHQGSFSHLSLSFEESDNFNNGYIDLRQGSRVPTSMGQICPYLVFQGLPWGGPAFHADDYLGFHTGLHRPRGTRRAAIFHATQRSYGQQQASATSNGMSVPYEGLQNFRNTAPGYLQPDTMRQQSLGFLAGNPQSVHPGVNQGSNINSGHGFGQLPLVRSTQGLTGTTNPHSHLLSTSRSSFASARRTRQSDMPSTPQRVSSSDVAWTGSESMHDYSPVVSSDAAAPSPLIRGDALGWMQASEAQVDPWVAGIYVPQPSAVAGSGNWWAWVPSVNNHAQRLVTGGAPSSFYHEGQVFSPGLFGSPRATQMGRFSGQPSEGSYAWGYSGFV</sequence>
<dbReference type="AlphaFoldDB" id="A0A8T2QXN3"/>
<dbReference type="PROSITE" id="PS50089">
    <property type="entry name" value="ZF_RING_2"/>
    <property type="match status" value="1"/>
</dbReference>
<name>A0A8T2QXN3_CERRI</name>
<evidence type="ECO:0000256" key="2">
    <source>
        <dbReference type="SAM" id="MobiDB-lite"/>
    </source>
</evidence>
<dbReference type="Proteomes" id="UP000825935">
    <property type="component" value="Chromosome 31"/>
</dbReference>
<dbReference type="InterPro" id="IPR013083">
    <property type="entry name" value="Znf_RING/FYVE/PHD"/>
</dbReference>
<feature type="domain" description="RING-type" evidence="3">
    <location>
        <begin position="24"/>
        <end position="70"/>
    </location>
</feature>
<dbReference type="InterPro" id="IPR001841">
    <property type="entry name" value="Znf_RING"/>
</dbReference>
<keyword evidence="1" id="KW-0863">Zinc-finger</keyword>
<evidence type="ECO:0000313" key="4">
    <source>
        <dbReference type="EMBL" id="KAH7288191.1"/>
    </source>
</evidence>
<evidence type="ECO:0000259" key="3">
    <source>
        <dbReference type="PROSITE" id="PS50089"/>
    </source>
</evidence>
<dbReference type="EMBL" id="CM035436">
    <property type="protein sequence ID" value="KAH7288191.1"/>
    <property type="molecule type" value="Genomic_DNA"/>
</dbReference>
<feature type="compositionally biased region" description="Polar residues" evidence="2">
    <location>
        <begin position="310"/>
        <end position="322"/>
    </location>
</feature>
<dbReference type="Gene3D" id="3.30.40.10">
    <property type="entry name" value="Zinc/RING finger domain, C3HC4 (zinc finger)"/>
    <property type="match status" value="1"/>
</dbReference>
<evidence type="ECO:0000256" key="1">
    <source>
        <dbReference type="PROSITE-ProRule" id="PRU00175"/>
    </source>
</evidence>
<accession>A0A8T2QXN3</accession>
<dbReference type="GO" id="GO:0004842">
    <property type="term" value="F:ubiquitin-protein transferase activity"/>
    <property type="evidence" value="ECO:0007669"/>
    <property type="project" value="InterPro"/>
</dbReference>